<dbReference type="NCBIfam" id="TIGR01669">
    <property type="entry name" value="phage_XkdX"/>
    <property type="match status" value="1"/>
</dbReference>
<organism evidence="1">
    <name type="scientific">Enterococcus phage Entfac.YE1</name>
    <dbReference type="NCBI Taxonomy" id="2803888"/>
    <lineage>
        <taxon>Viruses</taxon>
        <taxon>Duplodnaviria</taxon>
        <taxon>Heunggongvirae</taxon>
        <taxon>Uroviricota</taxon>
        <taxon>Caudoviricetes</taxon>
    </lineage>
</organism>
<protein>
    <submittedName>
        <fullName evidence="1">Uncharacterized protein</fullName>
    </submittedName>
</protein>
<reference evidence="1" key="1">
    <citation type="submission" date="2021-02" db="EMBL/GenBank/DDBJ databases">
        <title>Analysis of enterococcal bacteriophages from clinical samples.</title>
        <authorList>
            <person name="Fard R.M.N."/>
            <person name="Elahi Y."/>
        </authorList>
    </citation>
    <scope>NUCLEOTIDE SEQUENCE</scope>
    <source>
        <strain evidence="1">Entfac.YE</strain>
    </source>
</reference>
<proteinExistence type="predicted"/>
<name>A0A830ZWD2_9CAUD</name>
<accession>A0A830ZWD2</accession>
<evidence type="ECO:0000313" key="1">
    <source>
        <dbReference type="EMBL" id="BCT02939.1"/>
    </source>
</evidence>
<sequence>MIDGGKAIVERALVPEAVLRAADAAMAGLDRERNAAVPAHGRAGVVGGRPLAAHLIKAEALARVLVVPFLDELARVEMRPAVAFVVDALRIEHLRAALAVELRQPAEGGDESDDMYSYEDIKLMYDWGCFTNEQVMVFVPLCITEEEADKIISKEESAS</sequence>
<dbReference type="Pfam" id="PF09693">
    <property type="entry name" value="Phage_XkdX"/>
    <property type="match status" value="1"/>
</dbReference>
<dbReference type="EMBL" id="LC606223">
    <property type="protein sequence ID" value="BCT02939.1"/>
    <property type="molecule type" value="Genomic_DNA"/>
</dbReference>
<dbReference type="InterPro" id="IPR010022">
    <property type="entry name" value="XkdX"/>
</dbReference>